<evidence type="ECO:0000313" key="1">
    <source>
        <dbReference type="EMBL" id="ROL42539.1"/>
    </source>
</evidence>
<accession>A0A3N0Y8I6</accession>
<dbReference type="Proteomes" id="UP000281406">
    <property type="component" value="Unassembled WGS sequence"/>
</dbReference>
<protein>
    <submittedName>
        <fullName evidence="1">Uncharacterized protein</fullName>
    </submittedName>
</protein>
<dbReference type="InterPro" id="IPR004244">
    <property type="entry name" value="Transposase_22"/>
</dbReference>
<reference evidence="1 2" key="1">
    <citation type="submission" date="2018-10" db="EMBL/GenBank/DDBJ databases">
        <title>Genome assembly for a Yunnan-Guizhou Plateau 3E fish, Anabarilius grahami (Regan), and its evolutionary and genetic applications.</title>
        <authorList>
            <person name="Jiang W."/>
        </authorList>
    </citation>
    <scope>NUCLEOTIDE SEQUENCE [LARGE SCALE GENOMIC DNA]</scope>
    <source>
        <strain evidence="1">AG-KIZ</strain>
        <tissue evidence="1">Muscle</tissue>
    </source>
</reference>
<proteinExistence type="predicted"/>
<keyword evidence="2" id="KW-1185">Reference proteome</keyword>
<dbReference type="OrthoDB" id="10059413at2759"/>
<dbReference type="Gene3D" id="3.30.70.1820">
    <property type="entry name" value="L1 transposable element, RRM domain"/>
    <property type="match status" value="1"/>
</dbReference>
<sequence>MHWMPCWRMYSLNSRVLKKRVDELELAMTGCDSRLEDVERICEELRSVNTFLCAKVNDLEGRSRRLNLKFVGIKEGAEQGHPTTFITELIAMLFGQDKFPKPVKVDRAHRSLRPKPSDDERPRPIIAKLDQIVVWSLGVVSRVCSCYMFLGLDFSSLFPVTCFLVGSFSGFHPRITRHCFTDTLHQSRLIGSLIAHRGPCVTTLLLCLLCLTCD</sequence>
<dbReference type="AlphaFoldDB" id="A0A3N0Y8I6"/>
<gene>
    <name evidence="1" type="ORF">DPX16_13946</name>
</gene>
<comment type="caution">
    <text evidence="1">The sequence shown here is derived from an EMBL/GenBank/DDBJ whole genome shotgun (WGS) entry which is preliminary data.</text>
</comment>
<dbReference type="PANTHER" id="PTHR11505">
    <property type="entry name" value="L1 TRANSPOSABLE ELEMENT-RELATED"/>
    <property type="match status" value="1"/>
</dbReference>
<evidence type="ECO:0000313" key="2">
    <source>
        <dbReference type="Proteomes" id="UP000281406"/>
    </source>
</evidence>
<organism evidence="1 2">
    <name type="scientific">Anabarilius grahami</name>
    <name type="common">Kanglang fish</name>
    <name type="synonym">Barilius grahami</name>
    <dbReference type="NCBI Taxonomy" id="495550"/>
    <lineage>
        <taxon>Eukaryota</taxon>
        <taxon>Metazoa</taxon>
        <taxon>Chordata</taxon>
        <taxon>Craniata</taxon>
        <taxon>Vertebrata</taxon>
        <taxon>Euteleostomi</taxon>
        <taxon>Actinopterygii</taxon>
        <taxon>Neopterygii</taxon>
        <taxon>Teleostei</taxon>
        <taxon>Ostariophysi</taxon>
        <taxon>Cypriniformes</taxon>
        <taxon>Xenocyprididae</taxon>
        <taxon>Xenocypridinae</taxon>
        <taxon>Xenocypridinae incertae sedis</taxon>
        <taxon>Anabarilius</taxon>
    </lineage>
</organism>
<name>A0A3N0Y8I6_ANAGA</name>
<dbReference type="EMBL" id="RJVU01049572">
    <property type="protein sequence ID" value="ROL42539.1"/>
    <property type="molecule type" value="Genomic_DNA"/>
</dbReference>